<dbReference type="InterPro" id="IPR007860">
    <property type="entry name" value="DNA_mmatch_repair_MutS_con_dom"/>
</dbReference>
<dbReference type="InterPro" id="IPR007696">
    <property type="entry name" value="DNA_mismatch_repair_MutS_core"/>
</dbReference>
<protein>
    <recommendedName>
        <fullName evidence="2 9">DNA mismatch repair protein MutS</fullName>
    </recommendedName>
</protein>
<sequence>MAGALLDQYFTLKAKSGDALLFFRLGDFYELFADDALLVSNLLGITLTQRSNTPMCGVPHHASESYIAKLVQLGYKVAVAEQVHKPEKGIAERAIVEVISPATAVARGASLLSNQANYMISFYQYKEHLAVALLDVARGDFLFAHALVDTLSEQVIAYLYRYGIVEMAVEKKLWSSLPELQRYCKEQGIIVNLLDEWHFVNPNAVKLLQKHFHVNDLSGFGLNPYERYLGVATALLVYLQGQLNDTLVHISSLRLVLQEEQLWMDHSSFRNLEITHNQQDGGDAYTLLKVLNQTCTVLGARKLREVVVTPLQNLSILQARQARIEQFYQSSDLLKPLREELKGIYDLERLNTKIMLSKAHAKDFIALAKSLQRVANMRGLRSDFTLMEAELATIAQMLAIKIFSTLMDEPSTEIQSGGVIRAGFDDKLDSLRDLAEHSRERLEAYAQQEREACGVPLRLKENRQLGWFFEVNKAHIAKLDTRFVRRQSVVGGERYITMELKELEERIASAHEEAVELERALFAQLREDLLEYFSALQEIAQEIADIDLFSSLANVAIERQYVRPQLKASGLLRIDGGRHPIVEHYSERPFVANDVHFADEHRLLLITGPNMAGKSTYLRMSALIVYMAHLGMFVPARSAEIPICDRIFCRVGASDNLSRGQSTFLVEMSETARILHYASSRSLVIVDEVGRGTGSDDGLAIARAILEHLALKTRSFTLFATHYHELTALRIAGYKNISLRVIENGEEIFFTNEIMDGAASGSYGLHVARMAGIPPIVLARAKTYLIQLDGLKGSDVDFVVDSVDVSPKEEELFSKEEILSSQILNFNLEQQTPLEAMQFLAKLQKEARRE</sequence>
<dbReference type="GO" id="GO:0005829">
    <property type="term" value="C:cytosol"/>
    <property type="evidence" value="ECO:0007669"/>
    <property type="project" value="TreeGrafter"/>
</dbReference>
<dbReference type="GO" id="GO:0005524">
    <property type="term" value="F:ATP binding"/>
    <property type="evidence" value="ECO:0007669"/>
    <property type="project" value="UniProtKB-UniRule"/>
</dbReference>
<dbReference type="InterPro" id="IPR036187">
    <property type="entry name" value="DNA_mismatch_repair_MutS_sf"/>
</dbReference>
<dbReference type="Gene3D" id="3.30.420.110">
    <property type="entry name" value="MutS, connector domain"/>
    <property type="match status" value="1"/>
</dbReference>
<evidence type="ECO:0000259" key="11">
    <source>
        <dbReference type="PROSITE" id="PS00486"/>
    </source>
</evidence>
<dbReference type="InterPro" id="IPR017261">
    <property type="entry name" value="DNA_mismatch_repair_MutS/MSH"/>
</dbReference>
<name>A0A968GIY3_9SPIO</name>
<dbReference type="Pfam" id="PF01624">
    <property type="entry name" value="MutS_I"/>
    <property type="match status" value="1"/>
</dbReference>
<dbReference type="SUPFAM" id="SSF52540">
    <property type="entry name" value="P-loop containing nucleoside triphosphate hydrolases"/>
    <property type="match status" value="1"/>
</dbReference>
<dbReference type="Gene3D" id="3.40.1170.10">
    <property type="entry name" value="DNA repair protein MutS, domain I"/>
    <property type="match status" value="1"/>
</dbReference>
<organism evidence="12 13">
    <name type="scientific">Entomospira culicis</name>
    <dbReference type="NCBI Taxonomy" id="2719989"/>
    <lineage>
        <taxon>Bacteria</taxon>
        <taxon>Pseudomonadati</taxon>
        <taxon>Spirochaetota</taxon>
        <taxon>Spirochaetia</taxon>
        <taxon>Spirochaetales</taxon>
        <taxon>Spirochaetaceae</taxon>
        <taxon>Entomospira</taxon>
    </lineage>
</organism>
<dbReference type="Pfam" id="PF05192">
    <property type="entry name" value="MutS_III"/>
    <property type="match status" value="1"/>
</dbReference>
<dbReference type="SMART" id="SM00534">
    <property type="entry name" value="MUTSac"/>
    <property type="match status" value="1"/>
</dbReference>
<dbReference type="InterPro" id="IPR016151">
    <property type="entry name" value="DNA_mismatch_repair_MutS_N"/>
</dbReference>
<dbReference type="InterPro" id="IPR045076">
    <property type="entry name" value="MutS"/>
</dbReference>
<gene>
    <name evidence="12" type="primary">mutS</name>
    <name evidence="12" type="ORF">HCT48_04760</name>
</gene>
<dbReference type="RefSeq" id="WP_167695612.1">
    <property type="nucleotide sequence ID" value="NZ_CP118181.1"/>
</dbReference>
<dbReference type="GO" id="GO:0030983">
    <property type="term" value="F:mismatched DNA binding"/>
    <property type="evidence" value="ECO:0007669"/>
    <property type="project" value="InterPro"/>
</dbReference>
<evidence type="ECO:0000256" key="2">
    <source>
        <dbReference type="ARBA" id="ARBA00021982"/>
    </source>
</evidence>
<dbReference type="InterPro" id="IPR005748">
    <property type="entry name" value="DNA_mismatch_repair_MutS"/>
</dbReference>
<dbReference type="PANTHER" id="PTHR11361:SF34">
    <property type="entry name" value="DNA MISMATCH REPAIR PROTEIN MSH1, MITOCHONDRIAL"/>
    <property type="match status" value="1"/>
</dbReference>
<dbReference type="AlphaFoldDB" id="A0A968GIY3"/>
<reference evidence="12" key="1">
    <citation type="submission" date="2020-03" db="EMBL/GenBank/DDBJ databases">
        <title>Spirochaetal bacteria isolated from arthropods constitute a novel genus Entomospira genus novum within the order Spirochaetales.</title>
        <authorList>
            <person name="Grana-Miraglia L."/>
            <person name="Sikutova S."/>
            <person name="Fingerle V."/>
            <person name="Sing A."/>
            <person name="Castillo-Ramirez S."/>
            <person name="Margos G."/>
            <person name="Rudolf I."/>
        </authorList>
    </citation>
    <scope>NUCLEOTIDE SEQUENCE</scope>
    <source>
        <strain evidence="12">BR149</strain>
    </source>
</reference>
<evidence type="ECO:0000313" key="12">
    <source>
        <dbReference type="EMBL" id="NIZ69525.1"/>
    </source>
</evidence>
<dbReference type="Gene3D" id="3.40.50.300">
    <property type="entry name" value="P-loop containing nucleotide triphosphate hydrolases"/>
    <property type="match status" value="1"/>
</dbReference>
<keyword evidence="6 10" id="KW-0238">DNA-binding</keyword>
<comment type="similarity">
    <text evidence="1 10">Belongs to the DNA mismatch repair MutS family.</text>
</comment>
<dbReference type="SUPFAM" id="SSF48334">
    <property type="entry name" value="DNA repair protein MutS, domain III"/>
    <property type="match status" value="1"/>
</dbReference>
<evidence type="ECO:0000256" key="9">
    <source>
        <dbReference type="NCBIfam" id="TIGR01070"/>
    </source>
</evidence>
<accession>A0A968GIY3</accession>
<dbReference type="NCBIfam" id="NF003810">
    <property type="entry name" value="PRK05399.1"/>
    <property type="match status" value="1"/>
</dbReference>
<keyword evidence="7 10" id="KW-0234">DNA repair</keyword>
<dbReference type="EMBL" id="JAATLM010000001">
    <property type="protein sequence ID" value="NIZ69525.1"/>
    <property type="molecule type" value="Genomic_DNA"/>
</dbReference>
<comment type="caution">
    <text evidence="12">The sequence shown here is derived from an EMBL/GenBank/DDBJ whole genome shotgun (WGS) entry which is preliminary data.</text>
</comment>
<dbReference type="Pfam" id="PF05188">
    <property type="entry name" value="MutS_II"/>
    <property type="match status" value="1"/>
</dbReference>
<dbReference type="Proteomes" id="UP000778951">
    <property type="component" value="Unassembled WGS sequence"/>
</dbReference>
<dbReference type="InterPro" id="IPR007695">
    <property type="entry name" value="DNA_mismatch_repair_MutS-lik_N"/>
</dbReference>
<evidence type="ECO:0000256" key="10">
    <source>
        <dbReference type="RuleBase" id="RU003756"/>
    </source>
</evidence>
<dbReference type="SUPFAM" id="SSF53150">
    <property type="entry name" value="DNA repair protein MutS, domain II"/>
    <property type="match status" value="1"/>
</dbReference>
<dbReference type="InterPro" id="IPR027417">
    <property type="entry name" value="P-loop_NTPase"/>
</dbReference>
<evidence type="ECO:0000256" key="1">
    <source>
        <dbReference type="ARBA" id="ARBA00006271"/>
    </source>
</evidence>
<dbReference type="Pfam" id="PF00488">
    <property type="entry name" value="MutS_V"/>
    <property type="match status" value="1"/>
</dbReference>
<dbReference type="SUPFAM" id="SSF55271">
    <property type="entry name" value="DNA repair protein MutS, domain I"/>
    <property type="match status" value="1"/>
</dbReference>
<dbReference type="InterPro" id="IPR000432">
    <property type="entry name" value="DNA_mismatch_repair_MutS_C"/>
</dbReference>
<evidence type="ECO:0000313" key="13">
    <source>
        <dbReference type="Proteomes" id="UP000778951"/>
    </source>
</evidence>
<evidence type="ECO:0000256" key="6">
    <source>
        <dbReference type="ARBA" id="ARBA00023125"/>
    </source>
</evidence>
<dbReference type="GO" id="GO:0140664">
    <property type="term" value="F:ATP-dependent DNA damage sensor activity"/>
    <property type="evidence" value="ECO:0007669"/>
    <property type="project" value="InterPro"/>
</dbReference>
<dbReference type="InterPro" id="IPR036678">
    <property type="entry name" value="MutS_con_dom_sf"/>
</dbReference>
<dbReference type="PANTHER" id="PTHR11361">
    <property type="entry name" value="DNA MISMATCH REPAIR PROTEIN MUTS FAMILY MEMBER"/>
    <property type="match status" value="1"/>
</dbReference>
<evidence type="ECO:0000256" key="8">
    <source>
        <dbReference type="ARBA" id="ARBA00024647"/>
    </source>
</evidence>
<dbReference type="Pfam" id="PF05190">
    <property type="entry name" value="MutS_IV"/>
    <property type="match status" value="1"/>
</dbReference>
<dbReference type="Gene3D" id="1.10.1420.10">
    <property type="match status" value="2"/>
</dbReference>
<keyword evidence="5" id="KW-0067">ATP-binding</keyword>
<evidence type="ECO:0000256" key="7">
    <source>
        <dbReference type="ARBA" id="ARBA00023204"/>
    </source>
</evidence>
<evidence type="ECO:0000256" key="5">
    <source>
        <dbReference type="ARBA" id="ARBA00022840"/>
    </source>
</evidence>
<keyword evidence="3 10" id="KW-0547">Nucleotide-binding</keyword>
<proteinExistence type="inferred from homology"/>
<dbReference type="PIRSF" id="PIRSF037677">
    <property type="entry name" value="DNA_mis_repair_Msh6"/>
    <property type="match status" value="1"/>
</dbReference>
<feature type="domain" description="DNA mismatch repair proteins mutS family" evidence="11">
    <location>
        <begin position="682"/>
        <end position="698"/>
    </location>
</feature>
<keyword evidence="4 10" id="KW-0227">DNA damage</keyword>
<comment type="function">
    <text evidence="8">This protein is involved in the repair of mismatches in DNA. It is possible that it carries out the mismatch recognition step. This protein has a weak ATPase activity.</text>
</comment>
<dbReference type="InterPro" id="IPR007861">
    <property type="entry name" value="DNA_mismatch_repair_MutS_clamp"/>
</dbReference>
<evidence type="ECO:0000256" key="4">
    <source>
        <dbReference type="ARBA" id="ARBA00022763"/>
    </source>
</evidence>
<dbReference type="GO" id="GO:0006298">
    <property type="term" value="P:mismatch repair"/>
    <property type="evidence" value="ECO:0007669"/>
    <property type="project" value="UniProtKB-UniRule"/>
</dbReference>
<dbReference type="PROSITE" id="PS00486">
    <property type="entry name" value="DNA_MISMATCH_REPAIR_2"/>
    <property type="match status" value="1"/>
</dbReference>
<keyword evidence="13" id="KW-1185">Reference proteome</keyword>
<dbReference type="NCBIfam" id="TIGR01070">
    <property type="entry name" value="mutS1"/>
    <property type="match status" value="1"/>
</dbReference>
<dbReference type="SMART" id="SM00533">
    <property type="entry name" value="MUTSd"/>
    <property type="match status" value="1"/>
</dbReference>
<evidence type="ECO:0000256" key="3">
    <source>
        <dbReference type="ARBA" id="ARBA00022741"/>
    </source>
</evidence>